<gene>
    <name evidence="4" type="ORF">BGZ65_012410</name>
</gene>
<dbReference type="OrthoDB" id="498611at2759"/>
<dbReference type="PANTHER" id="PTHR12280">
    <property type="entry name" value="PANTOTHENATE KINASE"/>
    <property type="match status" value="1"/>
</dbReference>
<dbReference type="GO" id="GO:0015937">
    <property type="term" value="P:coenzyme A biosynthetic process"/>
    <property type="evidence" value="ECO:0007669"/>
    <property type="project" value="UniProtKB-KW"/>
</dbReference>
<dbReference type="InterPro" id="IPR043129">
    <property type="entry name" value="ATPase_NBD"/>
</dbReference>
<dbReference type="GO" id="GO:0005634">
    <property type="term" value="C:nucleus"/>
    <property type="evidence" value="ECO:0007669"/>
    <property type="project" value="TreeGrafter"/>
</dbReference>
<dbReference type="Proteomes" id="UP000749646">
    <property type="component" value="Unassembled WGS sequence"/>
</dbReference>
<evidence type="ECO:0000256" key="2">
    <source>
        <dbReference type="ARBA" id="ARBA00022840"/>
    </source>
</evidence>
<proteinExistence type="predicted"/>
<name>A0A9P6MCW6_9FUNG</name>
<keyword evidence="1" id="KW-0547">Nucleotide-binding</keyword>
<reference evidence="4" key="1">
    <citation type="journal article" date="2020" name="Fungal Divers.">
        <title>Resolving the Mortierellaceae phylogeny through synthesis of multi-gene phylogenetics and phylogenomics.</title>
        <authorList>
            <person name="Vandepol N."/>
            <person name="Liber J."/>
            <person name="Desiro A."/>
            <person name="Na H."/>
            <person name="Kennedy M."/>
            <person name="Barry K."/>
            <person name="Grigoriev I.V."/>
            <person name="Miller A.N."/>
            <person name="O'Donnell K."/>
            <person name="Stajich J.E."/>
            <person name="Bonito G."/>
        </authorList>
    </citation>
    <scope>NUCLEOTIDE SEQUENCE</scope>
    <source>
        <strain evidence="4">MES-2147</strain>
    </source>
</reference>
<dbReference type="AlphaFoldDB" id="A0A9P6MCW6"/>
<dbReference type="EMBL" id="JAAAHW010002257">
    <property type="protein sequence ID" value="KAF9992306.1"/>
    <property type="molecule type" value="Genomic_DNA"/>
</dbReference>
<feature type="non-terminal residue" evidence="4">
    <location>
        <position position="114"/>
    </location>
</feature>
<dbReference type="Gene3D" id="3.30.420.510">
    <property type="match status" value="1"/>
</dbReference>
<evidence type="ECO:0000256" key="3">
    <source>
        <dbReference type="ARBA" id="ARBA00022993"/>
    </source>
</evidence>
<keyword evidence="5" id="KW-1185">Reference proteome</keyword>
<evidence type="ECO:0000313" key="5">
    <source>
        <dbReference type="Proteomes" id="UP000749646"/>
    </source>
</evidence>
<accession>A0A9P6MCW6</accession>
<dbReference type="GO" id="GO:0004594">
    <property type="term" value="F:pantothenate kinase activity"/>
    <property type="evidence" value="ECO:0007669"/>
    <property type="project" value="TreeGrafter"/>
</dbReference>
<dbReference type="InterPro" id="IPR004567">
    <property type="entry name" value="Type_II_PanK"/>
</dbReference>
<dbReference type="SUPFAM" id="SSF53067">
    <property type="entry name" value="Actin-like ATPase domain"/>
    <property type="match status" value="1"/>
</dbReference>
<protein>
    <submittedName>
        <fullName evidence="4">Uncharacterized protein</fullName>
    </submittedName>
</protein>
<keyword evidence="3" id="KW-0173">Coenzyme A biosynthesis</keyword>
<comment type="caution">
    <text evidence="4">The sequence shown here is derived from an EMBL/GenBank/DDBJ whole genome shotgun (WGS) entry which is preliminary data.</text>
</comment>
<dbReference type="GO" id="GO:0005829">
    <property type="term" value="C:cytosol"/>
    <property type="evidence" value="ECO:0007669"/>
    <property type="project" value="TreeGrafter"/>
</dbReference>
<evidence type="ECO:0000256" key="1">
    <source>
        <dbReference type="ARBA" id="ARBA00022741"/>
    </source>
</evidence>
<dbReference type="GO" id="GO:0005524">
    <property type="term" value="F:ATP binding"/>
    <property type="evidence" value="ECO:0007669"/>
    <property type="project" value="UniProtKB-KW"/>
</dbReference>
<evidence type="ECO:0000313" key="4">
    <source>
        <dbReference type="EMBL" id="KAF9992306.1"/>
    </source>
</evidence>
<keyword evidence="2" id="KW-0067">ATP-binding</keyword>
<organism evidence="4 5">
    <name type="scientific">Modicella reniformis</name>
    <dbReference type="NCBI Taxonomy" id="1440133"/>
    <lineage>
        <taxon>Eukaryota</taxon>
        <taxon>Fungi</taxon>
        <taxon>Fungi incertae sedis</taxon>
        <taxon>Mucoromycota</taxon>
        <taxon>Mortierellomycotina</taxon>
        <taxon>Mortierellomycetes</taxon>
        <taxon>Mortierellales</taxon>
        <taxon>Mortierellaceae</taxon>
        <taxon>Modicella</taxon>
    </lineage>
</organism>
<dbReference type="Pfam" id="PF03630">
    <property type="entry name" value="Fumble"/>
    <property type="match status" value="1"/>
</dbReference>
<dbReference type="PANTHER" id="PTHR12280:SF20">
    <property type="entry name" value="4'-PHOSPHOPANTETHEINE PHOSPHATASE"/>
    <property type="match status" value="1"/>
</dbReference>
<sequence length="114" mass="12978">MNLIGASICDEEIIVQGEARDIQLPNTEHISKISVDVTTGTKGGRLNFRKFETEKIDECIAFIRRLLEESRAIGPDHEYFIKTTGGGAYLYYDRFRDSLNATIQKEDEMECLIT</sequence>